<evidence type="ECO:0000313" key="1">
    <source>
        <dbReference type="EMBL" id="JAF98035.1"/>
    </source>
</evidence>
<name>A0A0A9VRX8_LYGHE</name>
<gene>
    <name evidence="1" type="primary">IAP3_1</name>
    <name evidence="1" type="ORF">CM83_24324</name>
</gene>
<dbReference type="Gene3D" id="1.10.1170.10">
    <property type="entry name" value="Inhibitor Of Apoptosis Protein (2mihbC-IAP-1), Chain A"/>
    <property type="match status" value="1"/>
</dbReference>
<dbReference type="SUPFAM" id="SSF57924">
    <property type="entry name" value="Inhibitor of apoptosis (IAP) repeat"/>
    <property type="match status" value="1"/>
</dbReference>
<dbReference type="GO" id="GO:0005737">
    <property type="term" value="C:cytoplasm"/>
    <property type="evidence" value="ECO:0007669"/>
    <property type="project" value="TreeGrafter"/>
</dbReference>
<dbReference type="PROSITE" id="PS50143">
    <property type="entry name" value="BIR_REPEAT_2"/>
    <property type="match status" value="1"/>
</dbReference>
<dbReference type="GO" id="GO:0005634">
    <property type="term" value="C:nucleus"/>
    <property type="evidence" value="ECO:0007669"/>
    <property type="project" value="TreeGrafter"/>
</dbReference>
<reference evidence="1" key="2">
    <citation type="submission" date="2014-07" db="EMBL/GenBank/DDBJ databases">
        <authorList>
            <person name="Hull J."/>
        </authorList>
    </citation>
    <scope>NUCLEOTIDE SEQUENCE</scope>
</reference>
<dbReference type="GO" id="GO:0051726">
    <property type="term" value="P:regulation of cell cycle"/>
    <property type="evidence" value="ECO:0007669"/>
    <property type="project" value="TreeGrafter"/>
</dbReference>
<sequence>MPNNQEGSFFIHKNEKSTQTTCPTVQRVDTFDARLKTFTLWPKVLHHLVHDLCSAGFHYLNERGDLVQCYSCGVEIGNWHLDDCAWIQHAKFHPECTHLINVKGSAFIKNALDGNEW</sequence>
<dbReference type="PANTHER" id="PTHR10044">
    <property type="entry name" value="INHIBITOR OF APOPTOSIS"/>
    <property type="match status" value="1"/>
</dbReference>
<dbReference type="GO" id="GO:0043066">
    <property type="term" value="P:negative regulation of apoptotic process"/>
    <property type="evidence" value="ECO:0007669"/>
    <property type="project" value="TreeGrafter"/>
</dbReference>
<reference evidence="1" key="1">
    <citation type="journal article" date="2014" name="PLoS ONE">
        <title>Transcriptome-Based Identification of ABC Transporters in the Western Tarnished Plant Bug Lygus hesperus.</title>
        <authorList>
            <person name="Hull J.J."/>
            <person name="Chaney K."/>
            <person name="Geib S.M."/>
            <person name="Fabrick J.A."/>
            <person name="Brent C.S."/>
            <person name="Walsh D."/>
            <person name="Lavine L.C."/>
        </authorList>
    </citation>
    <scope>NUCLEOTIDE SEQUENCE</scope>
</reference>
<dbReference type="EMBL" id="GBHO01045568">
    <property type="protein sequence ID" value="JAF98035.1"/>
    <property type="molecule type" value="Transcribed_RNA"/>
</dbReference>
<dbReference type="GO" id="GO:0043027">
    <property type="term" value="F:cysteine-type endopeptidase inhibitor activity involved in apoptotic process"/>
    <property type="evidence" value="ECO:0007669"/>
    <property type="project" value="TreeGrafter"/>
</dbReference>
<dbReference type="SMART" id="SM00238">
    <property type="entry name" value="BIR"/>
    <property type="match status" value="1"/>
</dbReference>
<dbReference type="Pfam" id="PF00653">
    <property type="entry name" value="BIR"/>
    <property type="match status" value="1"/>
</dbReference>
<proteinExistence type="predicted"/>
<dbReference type="AlphaFoldDB" id="A0A0A9VRX8"/>
<protein>
    <submittedName>
        <fullName evidence="1">E3 ubiquitin-protein ligase IAP-3</fullName>
    </submittedName>
</protein>
<dbReference type="InterPro" id="IPR001370">
    <property type="entry name" value="BIR_rpt"/>
</dbReference>
<feature type="non-terminal residue" evidence="1">
    <location>
        <position position="117"/>
    </location>
</feature>
<accession>A0A0A9VRX8</accession>
<organism evidence="1">
    <name type="scientific">Lygus hesperus</name>
    <name type="common">Western plant bug</name>
    <dbReference type="NCBI Taxonomy" id="30085"/>
    <lineage>
        <taxon>Eukaryota</taxon>
        <taxon>Metazoa</taxon>
        <taxon>Ecdysozoa</taxon>
        <taxon>Arthropoda</taxon>
        <taxon>Hexapoda</taxon>
        <taxon>Insecta</taxon>
        <taxon>Pterygota</taxon>
        <taxon>Neoptera</taxon>
        <taxon>Paraneoptera</taxon>
        <taxon>Hemiptera</taxon>
        <taxon>Heteroptera</taxon>
        <taxon>Panheteroptera</taxon>
        <taxon>Cimicomorpha</taxon>
        <taxon>Miridae</taxon>
        <taxon>Mirini</taxon>
        <taxon>Lygus</taxon>
    </lineage>
</organism>
<dbReference type="InterPro" id="IPR050784">
    <property type="entry name" value="IAP"/>
</dbReference>
<dbReference type="CDD" id="cd00022">
    <property type="entry name" value="BIR"/>
    <property type="match status" value="1"/>
</dbReference>
<dbReference type="PANTHER" id="PTHR10044:SF139">
    <property type="entry name" value="DEATH-ASSOCIATED INHIBITOR OF APOPTOSIS 2"/>
    <property type="match status" value="1"/>
</dbReference>